<dbReference type="InterPro" id="IPR042523">
    <property type="entry name" value="Atg7_N_2"/>
</dbReference>
<evidence type="ECO:0000256" key="5">
    <source>
        <dbReference type="ARBA" id="ARBA00023006"/>
    </source>
</evidence>
<evidence type="ECO:0000256" key="4">
    <source>
        <dbReference type="ARBA" id="ARBA00022927"/>
    </source>
</evidence>
<feature type="domain" description="Ubiquitin-like modifier-activating enzyme Atg7 N-terminal" evidence="9">
    <location>
        <begin position="6"/>
        <end position="308"/>
    </location>
</feature>
<evidence type="ECO:0000256" key="1">
    <source>
        <dbReference type="ARBA" id="ARBA00010931"/>
    </source>
</evidence>
<dbReference type="InterPro" id="IPR042522">
    <property type="entry name" value="Atg7_N_1"/>
</dbReference>
<dbReference type="InterPro" id="IPR045886">
    <property type="entry name" value="ThiF/MoeB/HesA"/>
</dbReference>
<dbReference type="Gene3D" id="3.40.50.720">
    <property type="entry name" value="NAD(P)-binding Rossmann-like Domain"/>
    <property type="match status" value="1"/>
</dbReference>
<keyword evidence="4 7" id="KW-0653">Protein transport</keyword>
<dbReference type="PANTHER" id="PTHR10953:SF3">
    <property type="entry name" value="UBIQUITIN-LIKE MODIFIER-ACTIVATING ENZYME ATG7"/>
    <property type="match status" value="1"/>
</dbReference>
<dbReference type="GO" id="GO:0034727">
    <property type="term" value="P:piecemeal microautophagy of the nucleus"/>
    <property type="evidence" value="ECO:0007669"/>
    <property type="project" value="TreeGrafter"/>
</dbReference>
<evidence type="ECO:0000259" key="9">
    <source>
        <dbReference type="Pfam" id="PF16420"/>
    </source>
</evidence>
<name>T1K1P4_TETUR</name>
<keyword evidence="7" id="KW-0833">Ubl conjugation pathway</keyword>
<dbReference type="EMBL" id="CAEY01001355">
    <property type="status" value="NOT_ANNOTATED_CDS"/>
    <property type="molecule type" value="Genomic_DNA"/>
</dbReference>
<dbReference type="SUPFAM" id="SSF69572">
    <property type="entry name" value="Activating enzymes of the ubiquitin-like proteins"/>
    <property type="match status" value="1"/>
</dbReference>
<comment type="function">
    <text evidence="7">E1-like activating enzyme involved in the 2 ubiquitin-like systems required for autophagy.</text>
</comment>
<evidence type="ECO:0000259" key="8">
    <source>
        <dbReference type="Pfam" id="PF00899"/>
    </source>
</evidence>
<organism evidence="10 11">
    <name type="scientific">Tetranychus urticae</name>
    <name type="common">Two-spotted spider mite</name>
    <dbReference type="NCBI Taxonomy" id="32264"/>
    <lineage>
        <taxon>Eukaryota</taxon>
        <taxon>Metazoa</taxon>
        <taxon>Ecdysozoa</taxon>
        <taxon>Arthropoda</taxon>
        <taxon>Chelicerata</taxon>
        <taxon>Arachnida</taxon>
        <taxon>Acari</taxon>
        <taxon>Acariformes</taxon>
        <taxon>Trombidiformes</taxon>
        <taxon>Prostigmata</taxon>
        <taxon>Eleutherengona</taxon>
        <taxon>Raphignathae</taxon>
        <taxon>Tetranychoidea</taxon>
        <taxon>Tetranychidae</taxon>
        <taxon>Tetranychus</taxon>
    </lineage>
</organism>
<protein>
    <recommendedName>
        <fullName evidence="2 7">Ubiquitin-like modifier-activating enzyme ATG7</fullName>
    </recommendedName>
    <alternativeName>
        <fullName evidence="7">Autophagy-related protein 7</fullName>
    </alternativeName>
</protein>
<dbReference type="GO" id="GO:0019779">
    <property type="term" value="F:Atg8 activating enzyme activity"/>
    <property type="evidence" value="ECO:0007669"/>
    <property type="project" value="TreeGrafter"/>
</dbReference>
<dbReference type="FunFam" id="3.40.50.720:FF:000243">
    <property type="entry name" value="Ubiquitin-like modifier-activating enzyme ATG7"/>
    <property type="match status" value="1"/>
</dbReference>
<dbReference type="Proteomes" id="UP000015104">
    <property type="component" value="Unassembled WGS sequence"/>
</dbReference>
<dbReference type="OMA" id="RQIWDAI"/>
<dbReference type="GO" id="GO:0019778">
    <property type="term" value="F:Atg12 activating enzyme activity"/>
    <property type="evidence" value="ECO:0007669"/>
    <property type="project" value="TreeGrafter"/>
</dbReference>
<keyword evidence="3 7" id="KW-0813">Transport</keyword>
<dbReference type="GO" id="GO:0006995">
    <property type="term" value="P:cellular response to nitrogen starvation"/>
    <property type="evidence" value="ECO:0007669"/>
    <property type="project" value="TreeGrafter"/>
</dbReference>
<evidence type="ECO:0000256" key="2">
    <source>
        <dbReference type="ARBA" id="ARBA00017647"/>
    </source>
</evidence>
<accession>T1K1P4</accession>
<dbReference type="Pfam" id="PF16420">
    <property type="entry name" value="ATG7_N"/>
    <property type="match status" value="1"/>
</dbReference>
<dbReference type="GO" id="GO:0000422">
    <property type="term" value="P:autophagy of mitochondrion"/>
    <property type="evidence" value="ECO:0007669"/>
    <property type="project" value="TreeGrafter"/>
</dbReference>
<dbReference type="Pfam" id="PF00899">
    <property type="entry name" value="ThiF"/>
    <property type="match status" value="1"/>
</dbReference>
<proteinExistence type="inferred from homology"/>
<dbReference type="PANTHER" id="PTHR10953">
    <property type="entry name" value="UBIQUITIN-ACTIVATING ENZYME E1"/>
    <property type="match status" value="1"/>
</dbReference>
<dbReference type="InterPro" id="IPR032197">
    <property type="entry name" value="Atg7_N"/>
</dbReference>
<comment type="subcellular location">
    <subcellularLocation>
        <location evidence="7">Cytoplasm</location>
    </subcellularLocation>
    <subcellularLocation>
        <location evidence="7">Preautophagosomal structure</location>
    </subcellularLocation>
</comment>
<dbReference type="STRING" id="32264.T1K1P4"/>
<dbReference type="InterPro" id="IPR000594">
    <property type="entry name" value="ThiF_NAD_FAD-bd"/>
</dbReference>
<dbReference type="AlphaFoldDB" id="T1K1P4"/>
<comment type="similarity">
    <text evidence="1 7">Belongs to the ATG7 family.</text>
</comment>
<dbReference type="GO" id="GO:0000407">
    <property type="term" value="C:phagophore assembly site"/>
    <property type="evidence" value="ECO:0007669"/>
    <property type="project" value="UniProtKB-SubCell"/>
</dbReference>
<comment type="subunit">
    <text evidence="7">Homodimer.</text>
</comment>
<evidence type="ECO:0000256" key="7">
    <source>
        <dbReference type="RuleBase" id="RU366022"/>
    </source>
</evidence>
<dbReference type="EnsemblMetazoa" id="tetur04g02140.1">
    <property type="protein sequence ID" value="tetur04g02140.1"/>
    <property type="gene ID" value="tetur04g02140"/>
</dbReference>
<reference evidence="10" key="2">
    <citation type="submission" date="2015-06" db="UniProtKB">
        <authorList>
            <consortium name="EnsemblMetazoa"/>
        </authorList>
    </citation>
    <scope>IDENTIFICATION</scope>
</reference>
<dbReference type="HOGENOM" id="CLU_012998_2_1_1"/>
<evidence type="ECO:0000256" key="6">
    <source>
        <dbReference type="PIRSR" id="PIRSR606285-1"/>
    </source>
</evidence>
<evidence type="ECO:0000256" key="3">
    <source>
        <dbReference type="ARBA" id="ARBA00022448"/>
    </source>
</evidence>
<keyword evidence="5 7" id="KW-0072">Autophagy</keyword>
<feature type="domain" description="THIF-type NAD/FAD binding fold" evidence="8">
    <location>
        <begin position="324"/>
        <end position="568"/>
    </location>
</feature>
<evidence type="ECO:0000313" key="10">
    <source>
        <dbReference type="EnsemblMetazoa" id="tetur04g02140.1"/>
    </source>
</evidence>
<dbReference type="InterPro" id="IPR006285">
    <property type="entry name" value="Atg7"/>
</dbReference>
<reference evidence="11" key="1">
    <citation type="submission" date="2011-08" db="EMBL/GenBank/DDBJ databases">
        <authorList>
            <person name="Rombauts S."/>
        </authorList>
    </citation>
    <scope>NUCLEOTIDE SEQUENCE</scope>
    <source>
        <strain evidence="11">London</strain>
    </source>
</reference>
<dbReference type="InterPro" id="IPR035985">
    <property type="entry name" value="Ubiquitin-activating_enz"/>
</dbReference>
<dbReference type="Gene3D" id="3.40.140.70">
    <property type="entry name" value="Ubiquitin-like modifier-activating enzyme ATG7 N-terminal domain"/>
    <property type="match status" value="1"/>
</dbReference>
<dbReference type="NCBIfam" id="TIGR01381">
    <property type="entry name" value="E1_like_apg7"/>
    <property type="match status" value="1"/>
</dbReference>
<dbReference type="Gene3D" id="3.40.140.100">
    <property type="entry name" value="Ubiquitin-like modifier-activating enzyme ATG7 C-terminal domain"/>
    <property type="match status" value="1"/>
</dbReference>
<dbReference type="CDD" id="cd01486">
    <property type="entry name" value="Apg7"/>
    <property type="match status" value="1"/>
</dbReference>
<dbReference type="FunFam" id="3.40.140.70:FF:000001">
    <property type="entry name" value="Ubiquitin-like modifier-activating enzyme atg7"/>
    <property type="match status" value="1"/>
</dbReference>
<dbReference type="GO" id="GO:0032446">
    <property type="term" value="P:protein modification by small protein conjugation"/>
    <property type="evidence" value="ECO:0007669"/>
    <property type="project" value="TreeGrafter"/>
</dbReference>
<keyword evidence="7" id="KW-0963">Cytoplasm</keyword>
<sequence>MELHDVKYFPFSSLIETSFWHTLSQNKLNVYKLDESEIPLQAFYRNDSSAGLPPIVSLDFESFEIKDSWDDSKKFPIYGTMIIANTVEDFKALDKTVLTEKIGNQIWNGVRSSELVDNLPSLLSRFILVVYADLKKYQYYYWFCFPALCYPKESIKCSQGKILSGLYPETVISSLMSQHKELSISDRSYFLTTISDDNRVNVYPLEEYSNLSKSSDKLFVSFADPSSDDEYPGWPLRGLLAYMIQRHEIKTLDILCYRIRNNSAGSSLILHLELGDTDRSIAEYPGAVGWEKNEKQKLLPRKADLSATLDPKILAANSVDLNLRLMRWRLIPDLDLDKISSTKCLLLGAGTLGSNVARCLLAWGVHQIDFVDSGKVSFSNPVRQSLFGFSDCLNSGRPKAEAAADNLAKIYPNVISKGYSLTIPMPGHASFAADAEETQKTVNLLEDLIKEHDCVFLLMDSRESRWLPTVLGQIHRKLVINAALGFDTYLVQRHGVPFPDDDLTSDSTGEISRKLGCYFCNDVVAPGDSSRNRTLDQQCTVTRPGVSMIAGSLAVELMISVLQHPLGFHATVNTDLSGNSTSTAECMLGIIPHQIRGFLSQFTQFMPTSHAFDLCTACSPTIIQTYKSQGFQFLAKVFRDCNYLEELTGLKKLQDETNLDDVMALSDNESI</sequence>
<dbReference type="GO" id="GO:0000045">
    <property type="term" value="P:autophagosome assembly"/>
    <property type="evidence" value="ECO:0007669"/>
    <property type="project" value="TreeGrafter"/>
</dbReference>
<dbReference type="GO" id="GO:0015031">
    <property type="term" value="P:protein transport"/>
    <property type="evidence" value="ECO:0007669"/>
    <property type="project" value="UniProtKB-UniRule"/>
</dbReference>
<keyword evidence="11" id="KW-1185">Reference proteome</keyword>
<dbReference type="KEGG" id="tut:107359702"/>
<dbReference type="OrthoDB" id="338614at2759"/>
<feature type="active site" description="Glycyl thioester intermediate" evidence="6">
    <location>
        <position position="539"/>
    </location>
</feature>
<evidence type="ECO:0000313" key="11">
    <source>
        <dbReference type="Proteomes" id="UP000015104"/>
    </source>
</evidence>
<dbReference type="eggNOG" id="KOG2337">
    <property type="taxonomic scope" value="Eukaryota"/>
</dbReference>
<gene>
    <name evidence="10" type="primary">107359702</name>
</gene>